<sequence>MICPNCGTSNIQGAAFCANCGKPLASQTDAKVQTDIHTGATPSNNGAPVPSASPTVSTPAAVSDATTPFAPNATPAVHAVPAYQHTQSMPNPVQPFQAPSVSPMPQRSAQSPKDREQIGTALSILQGIGGVSSATAVLAASISLGGLSLSIPHLKNLATTIMYAVMDSMGYDSSSDMMFNPNTALSGVSTAVMFYQIFSIIGAVGIGAYFVLYVMRIKWSQIVLAVSSASIAAASVIVLVMASNISSFIAQAIQMSQSSGSSQAAMISSVFSSFVTVSTSTWIALVVSVATAIIAILRLVVVRQPQVAQVVHPQQPAQVR</sequence>
<evidence type="ECO:0000259" key="3">
    <source>
        <dbReference type="Pfam" id="PF13240"/>
    </source>
</evidence>
<feature type="transmembrane region" description="Helical" evidence="2">
    <location>
        <begin position="222"/>
        <end position="250"/>
    </location>
</feature>
<evidence type="ECO:0000256" key="1">
    <source>
        <dbReference type="SAM" id="MobiDB-lite"/>
    </source>
</evidence>
<dbReference type="Proteomes" id="UP000029080">
    <property type="component" value="Unassembled WGS sequence"/>
</dbReference>
<comment type="caution">
    <text evidence="4">The sequence shown here is derived from an EMBL/GenBank/DDBJ whole genome shotgun (WGS) entry which is preliminary data.</text>
</comment>
<keyword evidence="2" id="KW-0812">Transmembrane</keyword>
<evidence type="ECO:0000313" key="4">
    <source>
        <dbReference type="EMBL" id="KFJ05953.1"/>
    </source>
</evidence>
<evidence type="ECO:0000256" key="2">
    <source>
        <dbReference type="SAM" id="Phobius"/>
    </source>
</evidence>
<protein>
    <recommendedName>
        <fullName evidence="3">Zinc-ribbon domain-containing protein</fullName>
    </recommendedName>
</protein>
<dbReference type="InterPro" id="IPR026870">
    <property type="entry name" value="Zinc_ribbon_dom"/>
</dbReference>
<accession>A0A087EDV2</accession>
<feature type="transmembrane region" description="Helical" evidence="2">
    <location>
        <begin position="270"/>
        <end position="297"/>
    </location>
</feature>
<feature type="transmembrane region" description="Helical" evidence="2">
    <location>
        <begin position="193"/>
        <end position="215"/>
    </location>
</feature>
<feature type="domain" description="Zinc-ribbon" evidence="3">
    <location>
        <begin position="3"/>
        <end position="24"/>
    </location>
</feature>
<dbReference type="EMBL" id="JGZU01000011">
    <property type="protein sequence ID" value="KFJ05953.1"/>
    <property type="molecule type" value="Genomic_DNA"/>
</dbReference>
<keyword evidence="2" id="KW-1133">Transmembrane helix</keyword>
<proteinExistence type="predicted"/>
<feature type="compositionally biased region" description="Low complexity" evidence="1">
    <location>
        <begin position="47"/>
        <end position="69"/>
    </location>
</feature>
<keyword evidence="2" id="KW-0472">Membrane</keyword>
<keyword evidence="5" id="KW-1185">Reference proteome</keyword>
<dbReference type="RefSeq" id="WP_026642018.1">
    <property type="nucleotide sequence ID" value="NZ_JAXEUP010000034.1"/>
</dbReference>
<feature type="compositionally biased region" description="Polar residues" evidence="1">
    <location>
        <begin position="97"/>
        <end position="111"/>
    </location>
</feature>
<feature type="region of interest" description="Disordered" evidence="1">
    <location>
        <begin position="86"/>
        <end position="115"/>
    </location>
</feature>
<name>A0A087EDV2_9BIFI</name>
<organism evidence="4 5">
    <name type="scientific">Bifidobacterium tsurumiense</name>
    <dbReference type="NCBI Taxonomy" id="356829"/>
    <lineage>
        <taxon>Bacteria</taxon>
        <taxon>Bacillati</taxon>
        <taxon>Actinomycetota</taxon>
        <taxon>Actinomycetes</taxon>
        <taxon>Bifidobacteriales</taxon>
        <taxon>Bifidobacteriaceae</taxon>
        <taxon>Bifidobacterium</taxon>
    </lineage>
</organism>
<reference evidence="4 5" key="1">
    <citation type="submission" date="2014-03" db="EMBL/GenBank/DDBJ databases">
        <title>Genomics of Bifidobacteria.</title>
        <authorList>
            <person name="Ventura M."/>
            <person name="Milani C."/>
            <person name="Lugli G.A."/>
        </authorList>
    </citation>
    <scope>NUCLEOTIDE SEQUENCE [LARGE SCALE GENOMIC DNA]</scope>
    <source>
        <strain evidence="4 5">JCM 13495</strain>
    </source>
</reference>
<evidence type="ECO:0000313" key="5">
    <source>
        <dbReference type="Proteomes" id="UP000029080"/>
    </source>
</evidence>
<feature type="region of interest" description="Disordered" evidence="1">
    <location>
        <begin position="36"/>
        <end position="69"/>
    </location>
</feature>
<dbReference type="OrthoDB" id="1178869at2"/>
<dbReference type="STRING" id="356829.BITS_1094"/>
<dbReference type="Pfam" id="PF13240">
    <property type="entry name" value="Zn_Ribbon_1"/>
    <property type="match status" value="1"/>
</dbReference>
<gene>
    <name evidence="4" type="ORF">BITS_1094</name>
</gene>
<dbReference type="AlphaFoldDB" id="A0A087EDV2"/>